<comment type="caution">
    <text evidence="2">The sequence shown here is derived from an EMBL/GenBank/DDBJ whole genome shotgun (WGS) entry which is preliminary data.</text>
</comment>
<dbReference type="PANTHER" id="PTHR46348">
    <property type="entry name" value="DELETED IN LUNG AND ESOPHAGEAL CANCER PROTEIN 1"/>
    <property type="match status" value="1"/>
</dbReference>
<proteinExistence type="predicted"/>
<feature type="region of interest" description="Disordered" evidence="1">
    <location>
        <begin position="835"/>
        <end position="856"/>
    </location>
</feature>
<reference evidence="2" key="1">
    <citation type="submission" date="2021-02" db="EMBL/GenBank/DDBJ databases">
        <authorList>
            <person name="Dougan E. K."/>
            <person name="Rhodes N."/>
            <person name="Thang M."/>
            <person name="Chan C."/>
        </authorList>
    </citation>
    <scope>NUCLEOTIDE SEQUENCE</scope>
</reference>
<dbReference type="Proteomes" id="UP000649617">
    <property type="component" value="Unassembled WGS sequence"/>
</dbReference>
<evidence type="ECO:0000313" key="3">
    <source>
        <dbReference type="Proteomes" id="UP000649617"/>
    </source>
</evidence>
<evidence type="ECO:0000313" key="2">
    <source>
        <dbReference type="EMBL" id="CAE7214754.1"/>
    </source>
</evidence>
<accession>A0A812JVQ0</accession>
<feature type="region of interest" description="Disordered" evidence="1">
    <location>
        <begin position="264"/>
        <end position="319"/>
    </location>
</feature>
<dbReference type="GO" id="GO:0005929">
    <property type="term" value="C:cilium"/>
    <property type="evidence" value="ECO:0007669"/>
    <property type="project" value="TreeGrafter"/>
</dbReference>
<dbReference type="EMBL" id="CAJNIZ010002804">
    <property type="protein sequence ID" value="CAE7214754.1"/>
    <property type="molecule type" value="Genomic_DNA"/>
</dbReference>
<dbReference type="GO" id="GO:0005737">
    <property type="term" value="C:cytoplasm"/>
    <property type="evidence" value="ECO:0007669"/>
    <property type="project" value="TreeGrafter"/>
</dbReference>
<dbReference type="AlphaFoldDB" id="A0A812JVQ0"/>
<dbReference type="Gene3D" id="2.60.40.10">
    <property type="entry name" value="Immunoglobulins"/>
    <property type="match status" value="1"/>
</dbReference>
<dbReference type="OrthoDB" id="415434at2759"/>
<feature type="compositionally biased region" description="Polar residues" evidence="1">
    <location>
        <begin position="276"/>
        <end position="285"/>
    </location>
</feature>
<dbReference type="GO" id="GO:0015631">
    <property type="term" value="F:tubulin binding"/>
    <property type="evidence" value="ECO:0007669"/>
    <property type="project" value="TreeGrafter"/>
</dbReference>
<dbReference type="GO" id="GO:0008285">
    <property type="term" value="P:negative regulation of cell population proliferation"/>
    <property type="evidence" value="ECO:0007669"/>
    <property type="project" value="InterPro"/>
</dbReference>
<name>A0A812JVQ0_SYMPI</name>
<feature type="non-terminal residue" evidence="2">
    <location>
        <position position="1"/>
    </location>
</feature>
<dbReference type="InterPro" id="IPR013783">
    <property type="entry name" value="Ig-like_fold"/>
</dbReference>
<gene>
    <name evidence="2" type="primary">CAPN3</name>
    <name evidence="2" type="ORF">SPIL2461_LOCUS2523</name>
</gene>
<sequence>VEVTLRTGSVGKYTALLEAVGFNSLHAQCLEVFASVQLPLVRINTHHAHFPVTYLRTPSEPMEVELRNESEMPANFSWKVPVKMDGCYTAASLEAQINPSQGSIPPRESRKCTIIAVPTKIPEEGPAVLPCHLFIEEILQPLELRATAIVYGCEVDYAVVAPGDLPPEIELKPRQPGDSPCDPAGTYLITSGKAPRKMPSVDFGELPLQRAKVMQVMLYNRTGIATPYSVKVDKNPAFDPLVKGRKIGDYLDAATRMYALINQSGGQEPENLGETVKQTFESSPQPAGAGRDDNDSTKLKTKKFKSALNKTKKTSTKKKRWILDDKHERQAFRSSFGADFAKQKEMKEQGRMALRAGRGFAVKVSPSSDWLQPFSMAVITVTSFSDLPGLMEDELILTLRELPGHAEGESFRIPLRLQSYGNPLYLPDQQVGLNTLASPPRLLCGVTVPAEKMLLRRFKVGNNSAARVVVNWKIFPKTKLENMSEDRAMIHVGLCGRHPGVKDPFVEPEVKTELAEKDVLKLNIDDGDEQEEDLDPEEPFNFKIWSEQPPEIQDPFSLPGNELPVLIEPEEAVVPEHGTASFTVTMTCLKATLTAASNYRYTLIGDCRFTADREERLAFAEANPDEEYDERPPQTPYVALSQDAQVQGLPDIELDGNAVVDDDSDIEVDPKTLLQEPLIEVPAGLEVTTTKRFRRNRAGPPPPQPLAVEPQLDVLATIVIDCVGDCVLPRLTVDKKGNPAVEEFPAQNKEQDDIGDEREPPVLNAPVFKFTWSSVPQGSQPATGPLHGGAVGGTQVTGVTSCLVRQISFSNHNAAKITCKFRTEGPFRIQLIQQGGAHPVVNPESSGGKTKKKDEQPSDIRKLFVLAKWETVTLHVVFTPEQIPLPQWQHYLTKHEHVFKGDLIVEYPRDATGELDTHKDDLQRIHLVGTAKRPAVQVHAVPNEFDRPMRLERAERPPWSEPMPVIVEFGYTHVQSSITRSRCILISNITNTLAKWNLVHVGRKRKASPVIGATLPEEEEFRALDDKDAFEFDISAGELPGPSKDGLVPDSEERLPHWCAKSSALPRAPPFPDDERFEPQRLKISFRPKKNELYKCRFRVQVENGLSMDFICRGCGSYDEEDDNLDFHEA</sequence>
<evidence type="ECO:0000256" key="1">
    <source>
        <dbReference type="SAM" id="MobiDB-lite"/>
    </source>
</evidence>
<feature type="compositionally biased region" description="Basic residues" evidence="1">
    <location>
        <begin position="299"/>
        <end position="319"/>
    </location>
</feature>
<dbReference type="PANTHER" id="PTHR46348:SF1">
    <property type="entry name" value="DELETED IN LUNG AND ESOPHAGEAL CANCER PROTEIN 1"/>
    <property type="match status" value="1"/>
</dbReference>
<dbReference type="InterPro" id="IPR033304">
    <property type="entry name" value="DLEC1"/>
</dbReference>
<keyword evidence="3" id="KW-1185">Reference proteome</keyword>
<protein>
    <submittedName>
        <fullName evidence="2">CAPN3 protein</fullName>
    </submittedName>
</protein>
<organism evidence="2 3">
    <name type="scientific">Symbiodinium pilosum</name>
    <name type="common">Dinoflagellate</name>
    <dbReference type="NCBI Taxonomy" id="2952"/>
    <lineage>
        <taxon>Eukaryota</taxon>
        <taxon>Sar</taxon>
        <taxon>Alveolata</taxon>
        <taxon>Dinophyceae</taxon>
        <taxon>Suessiales</taxon>
        <taxon>Symbiodiniaceae</taxon>
        <taxon>Symbiodinium</taxon>
    </lineage>
</organism>